<dbReference type="OrthoDB" id="9772934at2"/>
<evidence type="ECO:0000313" key="13">
    <source>
        <dbReference type="Proteomes" id="UP000031518"/>
    </source>
</evidence>
<keyword evidence="8 9" id="KW-0711">Selenium</keyword>
<dbReference type="InterPro" id="IPR010918">
    <property type="entry name" value="PurM-like_C_dom"/>
</dbReference>
<dbReference type="GO" id="GO:0004756">
    <property type="term" value="F:selenide, water dikinase activity"/>
    <property type="evidence" value="ECO:0007669"/>
    <property type="project" value="UniProtKB-UniRule"/>
</dbReference>
<feature type="binding site" description="in other chain" evidence="9">
    <location>
        <position position="3"/>
    </location>
    <ligand>
        <name>ATP</name>
        <dbReference type="ChEBI" id="CHEBI:30616"/>
        <note>ligand shared between dimeric partners</note>
    </ligand>
</feature>
<dbReference type="InterPro" id="IPR036921">
    <property type="entry name" value="PurM-like_N_sf"/>
</dbReference>
<organism evidence="12 13">
    <name type="scientific">Pyrinomonas methylaliphatogenes</name>
    <dbReference type="NCBI Taxonomy" id="454194"/>
    <lineage>
        <taxon>Bacteria</taxon>
        <taxon>Pseudomonadati</taxon>
        <taxon>Acidobacteriota</taxon>
        <taxon>Blastocatellia</taxon>
        <taxon>Blastocatellales</taxon>
        <taxon>Pyrinomonadaceae</taxon>
        <taxon>Pyrinomonas</taxon>
    </lineage>
</organism>
<dbReference type="PANTHER" id="PTHR10256">
    <property type="entry name" value="SELENIDE, WATER DIKINASE"/>
    <property type="match status" value="1"/>
</dbReference>
<proteinExistence type="inferred from homology"/>
<evidence type="ECO:0000313" key="12">
    <source>
        <dbReference type="EMBL" id="CDM66792.1"/>
    </source>
</evidence>
<dbReference type="Gene3D" id="3.30.1330.10">
    <property type="entry name" value="PurM-like, N-terminal domain"/>
    <property type="match status" value="1"/>
</dbReference>
<evidence type="ECO:0000259" key="10">
    <source>
        <dbReference type="Pfam" id="PF00586"/>
    </source>
</evidence>
<dbReference type="AlphaFoldDB" id="A0A0B6X1B4"/>
<dbReference type="NCBIfam" id="TIGR00476">
    <property type="entry name" value="selD"/>
    <property type="match status" value="1"/>
</dbReference>
<evidence type="ECO:0000259" key="11">
    <source>
        <dbReference type="Pfam" id="PF02769"/>
    </source>
</evidence>
<dbReference type="GO" id="GO:0005737">
    <property type="term" value="C:cytoplasm"/>
    <property type="evidence" value="ECO:0007669"/>
    <property type="project" value="TreeGrafter"/>
</dbReference>
<dbReference type="GO" id="GO:0016260">
    <property type="term" value="P:selenocysteine biosynthetic process"/>
    <property type="evidence" value="ECO:0007669"/>
    <property type="project" value="InterPro"/>
</dbReference>
<feature type="binding site" description="in other chain" evidence="9">
    <location>
        <begin position="31"/>
        <end position="33"/>
    </location>
    <ligand>
        <name>ATP</name>
        <dbReference type="ChEBI" id="CHEBI:30616"/>
        <note>ligand shared between dimeric partners</note>
    </ligand>
</feature>
<evidence type="ECO:0000256" key="5">
    <source>
        <dbReference type="ARBA" id="ARBA00022777"/>
    </source>
</evidence>
<sequence>MAKLAPRDLVQVLSELPPQPSDANVLVGYEKADDAGVFRLRDDVALVQTVDFFTPIADDPETYGRIAAINSLNDIYAMGGRPLTALALVCYPQKEEMSVLKRILSGGQRTMNEEGVIVLGGHSVDDDQIKFGYAVTGLVHPDKVVKNSGAKPGDLLILTKPLGTGAITTAIKRGVAKEETVSAAMRVMTQSAARAAEMMVRVGAHACTDITGFGLIGHAYELARASGVSLRIEAGRVPLLPDVLELISQGMLTRGDRNNRAYVGDAVEIAPYVSREMQSALFDPQTAGGLLISLSPAAAEEFIGKVEAYIIGEVIERDGPLILVV</sequence>
<dbReference type="InterPro" id="IPR036676">
    <property type="entry name" value="PurM-like_C_sf"/>
</dbReference>
<feature type="binding site" evidence="9">
    <location>
        <position position="209"/>
    </location>
    <ligand>
        <name>Mg(2+)</name>
        <dbReference type="ChEBI" id="CHEBI:18420"/>
    </ligand>
</feature>
<keyword evidence="4 9" id="KW-0547">Nucleotide-binding</keyword>
<comment type="cofactor">
    <cofactor evidence="9">
        <name>Mg(2+)</name>
        <dbReference type="ChEBI" id="CHEBI:18420"/>
    </cofactor>
    <text evidence="9">Binds 1 Mg(2+) ion per monomer.</text>
</comment>
<dbReference type="PIRSF" id="PIRSF036407">
    <property type="entry name" value="Selenphspht_syn"/>
    <property type="match status" value="1"/>
</dbReference>
<protein>
    <recommendedName>
        <fullName evidence="9">Selenide, water dikinase</fullName>
        <ecNumber evidence="9">2.7.9.3</ecNumber>
    </recommendedName>
    <alternativeName>
        <fullName evidence="9">Selenium donor protein</fullName>
    </alternativeName>
    <alternativeName>
        <fullName evidence="9">Selenophosphate synthase</fullName>
    </alternativeName>
</protein>
<comment type="subunit">
    <text evidence="9">Homodimer.</text>
</comment>
<keyword evidence="6 9" id="KW-0067">ATP-binding</keyword>
<accession>A0A0B6X1B4</accession>
<keyword evidence="3 9" id="KW-0479">Metal-binding</keyword>
<evidence type="ECO:0000256" key="2">
    <source>
        <dbReference type="ARBA" id="ARBA00022679"/>
    </source>
</evidence>
<comment type="caution">
    <text evidence="9">Lacks conserved residue(s) required for the propagation of feature annotation.</text>
</comment>
<keyword evidence="13" id="KW-1185">Reference proteome</keyword>
<comment type="similarity">
    <text evidence="1 9">Belongs to the selenophosphate synthase 1 family. Class I subfamily.</text>
</comment>
<dbReference type="Proteomes" id="UP000031518">
    <property type="component" value="Unassembled WGS sequence"/>
</dbReference>
<feature type="binding site" evidence="9">
    <location>
        <position position="74"/>
    </location>
    <ligand>
        <name>Mg(2+)</name>
        <dbReference type="ChEBI" id="CHEBI:18420"/>
    </ligand>
</feature>
<dbReference type="Pfam" id="PF00586">
    <property type="entry name" value="AIRS"/>
    <property type="match status" value="1"/>
</dbReference>
<dbReference type="Gene3D" id="3.90.650.10">
    <property type="entry name" value="PurM-like C-terminal domain"/>
    <property type="match status" value="1"/>
</dbReference>
<evidence type="ECO:0000256" key="8">
    <source>
        <dbReference type="ARBA" id="ARBA00023266"/>
    </source>
</evidence>
<dbReference type="HAMAP" id="MF_00625">
    <property type="entry name" value="SelD"/>
    <property type="match status" value="1"/>
</dbReference>
<dbReference type="STRING" id="454194.PYK22_02830"/>
<keyword evidence="7 9" id="KW-0460">Magnesium</keyword>
<dbReference type="PANTHER" id="PTHR10256:SF0">
    <property type="entry name" value="INACTIVE SELENIDE, WATER DIKINASE-LIKE PROTEIN-RELATED"/>
    <property type="match status" value="1"/>
</dbReference>
<evidence type="ECO:0000256" key="7">
    <source>
        <dbReference type="ARBA" id="ARBA00022842"/>
    </source>
</evidence>
<feature type="binding site" description="in other chain" evidence="9">
    <location>
        <position position="74"/>
    </location>
    <ligand>
        <name>ATP</name>
        <dbReference type="ChEBI" id="CHEBI:30616"/>
        <note>ligand shared between dimeric partners</note>
    </ligand>
</feature>
<feature type="binding site" evidence="9">
    <location>
        <begin position="121"/>
        <end position="123"/>
    </location>
    <ligand>
        <name>ATP</name>
        <dbReference type="ChEBI" id="CHEBI:30616"/>
        <note>ligand shared between dimeric partners</note>
    </ligand>
</feature>
<dbReference type="GO" id="GO:0000287">
    <property type="term" value="F:magnesium ion binding"/>
    <property type="evidence" value="ECO:0007669"/>
    <property type="project" value="UniProtKB-UniRule"/>
</dbReference>
<feature type="domain" description="PurM-like C-terminal" evidence="11">
    <location>
        <begin position="151"/>
        <end position="319"/>
    </location>
</feature>
<feature type="domain" description="PurM-like N-terminal" evidence="10">
    <location>
        <begin position="33"/>
        <end position="139"/>
    </location>
</feature>
<comment type="catalytic activity">
    <reaction evidence="9">
        <text>hydrogenselenide + ATP + H2O = selenophosphate + AMP + phosphate + 2 H(+)</text>
        <dbReference type="Rhea" id="RHEA:18737"/>
        <dbReference type="ChEBI" id="CHEBI:15377"/>
        <dbReference type="ChEBI" id="CHEBI:15378"/>
        <dbReference type="ChEBI" id="CHEBI:16144"/>
        <dbReference type="ChEBI" id="CHEBI:29317"/>
        <dbReference type="ChEBI" id="CHEBI:30616"/>
        <dbReference type="ChEBI" id="CHEBI:43474"/>
        <dbReference type="ChEBI" id="CHEBI:456215"/>
        <dbReference type="EC" id="2.7.9.3"/>
    </reaction>
</comment>
<dbReference type="InterPro" id="IPR023061">
    <property type="entry name" value="SelD_I"/>
</dbReference>
<dbReference type="InterPro" id="IPR004536">
    <property type="entry name" value="SPS/SelD"/>
</dbReference>
<evidence type="ECO:0000256" key="1">
    <source>
        <dbReference type="ARBA" id="ARBA00008026"/>
    </source>
</evidence>
<evidence type="ECO:0000256" key="4">
    <source>
        <dbReference type="ARBA" id="ARBA00022741"/>
    </source>
</evidence>
<dbReference type="CDD" id="cd02195">
    <property type="entry name" value="SelD"/>
    <property type="match status" value="1"/>
</dbReference>
<dbReference type="EC" id="2.7.9.3" evidence="9"/>
<feature type="binding site" description="in other chain" evidence="9">
    <location>
        <position position="51"/>
    </location>
    <ligand>
        <name>ATP</name>
        <dbReference type="ChEBI" id="CHEBI:30616"/>
        <note>ligand shared between dimeric partners</note>
    </ligand>
</feature>
<reference evidence="12 13" key="2">
    <citation type="submission" date="2015-01" db="EMBL/GenBank/DDBJ databases">
        <title>Complete genome sequence of Pyrinomonas methylaliphatogenes type strain K22T.</title>
        <authorList>
            <person name="Lee K.C.Y."/>
            <person name="Power J.F."/>
            <person name="Dunfield P.F."/>
            <person name="Morgan X.C."/>
            <person name="Huttenhower C."/>
            <person name="Stott M.B."/>
        </authorList>
    </citation>
    <scope>NUCLEOTIDE SEQUENCE [LARGE SCALE GENOMIC DNA]</scope>
    <source>
        <strain evidence="12 13">K22</strain>
    </source>
</reference>
<dbReference type="SUPFAM" id="SSF56042">
    <property type="entry name" value="PurM C-terminal domain-like"/>
    <property type="match status" value="1"/>
</dbReference>
<name>A0A0B6X1B4_9BACT</name>
<keyword evidence="5 9" id="KW-0418">Kinase</keyword>
<dbReference type="Pfam" id="PF02769">
    <property type="entry name" value="AIRS_C"/>
    <property type="match status" value="1"/>
</dbReference>
<keyword evidence="2 9" id="KW-0808">Transferase</keyword>
<comment type="function">
    <text evidence="9">Synthesizes selenophosphate from selenide and ATP.</text>
</comment>
<feature type="binding site" evidence="9">
    <location>
        <position position="34"/>
    </location>
    <ligand>
        <name>Mg(2+)</name>
        <dbReference type="ChEBI" id="CHEBI:18420"/>
    </ligand>
</feature>
<dbReference type="SUPFAM" id="SSF55326">
    <property type="entry name" value="PurM N-terminal domain-like"/>
    <property type="match status" value="1"/>
</dbReference>
<dbReference type="GO" id="GO:0005524">
    <property type="term" value="F:ATP binding"/>
    <property type="evidence" value="ECO:0007669"/>
    <property type="project" value="UniProtKB-UniRule"/>
</dbReference>
<evidence type="ECO:0000256" key="9">
    <source>
        <dbReference type="HAMAP-Rule" id="MF_00625"/>
    </source>
</evidence>
<dbReference type="EMBL" id="CBXV010000008">
    <property type="protein sequence ID" value="CDM66792.1"/>
    <property type="molecule type" value="Genomic_DNA"/>
</dbReference>
<reference evidence="12 13" key="1">
    <citation type="submission" date="2013-12" db="EMBL/GenBank/DDBJ databases">
        <authorList>
            <person name="Stott M."/>
        </authorList>
    </citation>
    <scope>NUCLEOTIDE SEQUENCE [LARGE SCALE GENOMIC DNA]</scope>
    <source>
        <strain evidence="12 13">K22</strain>
    </source>
</reference>
<evidence type="ECO:0000256" key="6">
    <source>
        <dbReference type="ARBA" id="ARBA00022840"/>
    </source>
</evidence>
<feature type="site" description="Important for catalytic activity" evidence="9">
    <location>
        <position position="3"/>
    </location>
</feature>
<evidence type="ECO:0000256" key="3">
    <source>
        <dbReference type="ARBA" id="ARBA00022723"/>
    </source>
</evidence>
<gene>
    <name evidence="9" type="primary">selD</name>
    <name evidence="12" type="ORF">PYK22_02830</name>
</gene>
<dbReference type="InterPro" id="IPR016188">
    <property type="entry name" value="PurM-like_N"/>
</dbReference>